<dbReference type="InterPro" id="IPR036930">
    <property type="entry name" value="WGR_dom_sf"/>
</dbReference>
<dbReference type="SMART" id="SM00773">
    <property type="entry name" value="WGR"/>
    <property type="match status" value="1"/>
</dbReference>
<dbReference type="InterPro" id="IPR049809">
    <property type="entry name" value="YehF/YfeS-like_WGR"/>
</dbReference>
<feature type="domain" description="WGR" evidence="1">
    <location>
        <begin position="1"/>
        <end position="87"/>
    </location>
</feature>
<accession>A0ABW0P7U6</accession>
<keyword evidence="3" id="KW-1185">Reference proteome</keyword>
<dbReference type="Pfam" id="PF05406">
    <property type="entry name" value="WGR"/>
    <property type="match status" value="1"/>
</dbReference>
<dbReference type="SUPFAM" id="SSF142921">
    <property type="entry name" value="WGR domain-like"/>
    <property type="match status" value="1"/>
</dbReference>
<proteinExistence type="predicted"/>
<evidence type="ECO:0000313" key="2">
    <source>
        <dbReference type="EMBL" id="MFC5507827.1"/>
    </source>
</evidence>
<sequence length="87" mass="9876">MKMPLPHCLERVDPRRNMARFYAMSIEPTLFGGAALVREWGRIGLAGRRRLDLFASVASAQTELEALHRRKVARGYRPRFSTVSTAC</sequence>
<evidence type="ECO:0000313" key="3">
    <source>
        <dbReference type="Proteomes" id="UP001596060"/>
    </source>
</evidence>
<dbReference type="Gene3D" id="2.20.140.10">
    <property type="entry name" value="WGR domain"/>
    <property type="match status" value="1"/>
</dbReference>
<name>A0ABW0P7U6_9HYPH</name>
<protein>
    <submittedName>
        <fullName evidence="2">WGR domain-containing protein</fullName>
    </submittedName>
</protein>
<dbReference type="RefSeq" id="WP_082750813.1">
    <property type="nucleotide sequence ID" value="NZ_JBHSLU010000073.1"/>
</dbReference>
<comment type="caution">
    <text evidence="2">The sequence shown here is derived from an EMBL/GenBank/DDBJ whole genome shotgun (WGS) entry which is preliminary data.</text>
</comment>
<dbReference type="Proteomes" id="UP001596060">
    <property type="component" value="Unassembled WGS sequence"/>
</dbReference>
<organism evidence="2 3">
    <name type="scientific">Bosea massiliensis</name>
    <dbReference type="NCBI Taxonomy" id="151419"/>
    <lineage>
        <taxon>Bacteria</taxon>
        <taxon>Pseudomonadati</taxon>
        <taxon>Pseudomonadota</taxon>
        <taxon>Alphaproteobacteria</taxon>
        <taxon>Hyphomicrobiales</taxon>
        <taxon>Boseaceae</taxon>
        <taxon>Bosea</taxon>
    </lineage>
</organism>
<gene>
    <name evidence="2" type="ORF">ACFPN9_21515</name>
</gene>
<dbReference type="InterPro" id="IPR008893">
    <property type="entry name" value="WGR_domain"/>
</dbReference>
<evidence type="ECO:0000259" key="1">
    <source>
        <dbReference type="PROSITE" id="PS51977"/>
    </source>
</evidence>
<dbReference type="CDD" id="cd07996">
    <property type="entry name" value="WGR_MMR_like"/>
    <property type="match status" value="1"/>
</dbReference>
<dbReference type="PROSITE" id="PS51977">
    <property type="entry name" value="WGR"/>
    <property type="match status" value="1"/>
</dbReference>
<dbReference type="EMBL" id="JBHSLU010000073">
    <property type="protein sequence ID" value="MFC5507827.1"/>
    <property type="molecule type" value="Genomic_DNA"/>
</dbReference>
<reference evidence="3" key="1">
    <citation type="journal article" date="2019" name="Int. J. Syst. Evol. Microbiol.">
        <title>The Global Catalogue of Microorganisms (GCM) 10K type strain sequencing project: providing services to taxonomists for standard genome sequencing and annotation.</title>
        <authorList>
            <consortium name="The Broad Institute Genomics Platform"/>
            <consortium name="The Broad Institute Genome Sequencing Center for Infectious Disease"/>
            <person name="Wu L."/>
            <person name="Ma J."/>
        </authorList>
    </citation>
    <scope>NUCLEOTIDE SEQUENCE [LARGE SCALE GENOMIC DNA]</scope>
    <source>
        <strain evidence="3">CCUG 43117</strain>
    </source>
</reference>